<dbReference type="Gene3D" id="3.30.429.10">
    <property type="entry name" value="Macrophage Migration Inhibitory Factor"/>
    <property type="match status" value="1"/>
</dbReference>
<dbReference type="PANTHER" id="PTHR35530">
    <property type="entry name" value="TAUTOMERASE-RELATED"/>
    <property type="match status" value="1"/>
</dbReference>
<dbReference type="Pfam" id="PF01361">
    <property type="entry name" value="Tautomerase"/>
    <property type="match status" value="1"/>
</dbReference>
<dbReference type="EMBL" id="CAESAJ010000046">
    <property type="protein sequence ID" value="CAB4336130.1"/>
    <property type="molecule type" value="Genomic_DNA"/>
</dbReference>
<dbReference type="GO" id="GO:0016853">
    <property type="term" value="F:isomerase activity"/>
    <property type="evidence" value="ECO:0007669"/>
    <property type="project" value="UniProtKB-KW"/>
</dbReference>
<reference evidence="4" key="1">
    <citation type="submission" date="2020-05" db="EMBL/GenBank/DDBJ databases">
        <authorList>
            <person name="Chiriac C."/>
            <person name="Salcher M."/>
            <person name="Ghai R."/>
            <person name="Kavagutti S V."/>
        </authorList>
    </citation>
    <scope>NUCLEOTIDE SEQUENCE</scope>
</reference>
<dbReference type="AlphaFoldDB" id="A0A6J5Z6Q8"/>
<accession>A0A6J5Z6Q8</accession>
<evidence type="ECO:0000313" key="4">
    <source>
        <dbReference type="EMBL" id="CAB4336130.1"/>
    </source>
</evidence>
<protein>
    <submittedName>
        <fullName evidence="4">Unannotated protein</fullName>
    </submittedName>
</protein>
<dbReference type="InterPro" id="IPR004370">
    <property type="entry name" value="4-OT-like_dom"/>
</dbReference>
<evidence type="ECO:0000256" key="1">
    <source>
        <dbReference type="ARBA" id="ARBA00006723"/>
    </source>
</evidence>
<dbReference type="PANTHER" id="PTHR35530:SF1">
    <property type="entry name" value="2-HYDROXYMUCONATE TAUTOMERASE"/>
    <property type="match status" value="1"/>
</dbReference>
<evidence type="ECO:0000256" key="2">
    <source>
        <dbReference type="ARBA" id="ARBA00023235"/>
    </source>
</evidence>
<name>A0A6J5Z6Q8_9ZZZZ</name>
<evidence type="ECO:0000259" key="3">
    <source>
        <dbReference type="Pfam" id="PF01361"/>
    </source>
</evidence>
<proteinExistence type="inferred from homology"/>
<feature type="domain" description="4-oxalocrotonate tautomerase-like" evidence="3">
    <location>
        <begin position="2"/>
        <end position="60"/>
    </location>
</feature>
<gene>
    <name evidence="4" type="ORF">UFOPK3770_00579</name>
</gene>
<dbReference type="NCBIfam" id="TIGR00013">
    <property type="entry name" value="taut"/>
    <property type="match status" value="1"/>
</dbReference>
<comment type="similarity">
    <text evidence="1">Belongs to the 4-oxalocrotonate tautomerase family.</text>
</comment>
<dbReference type="InterPro" id="IPR018191">
    <property type="entry name" value="4-OT"/>
</dbReference>
<dbReference type="SUPFAM" id="SSF55331">
    <property type="entry name" value="Tautomerase/MIF"/>
    <property type="match status" value="1"/>
</dbReference>
<sequence length="67" mass="7245">MPFIQITLVEGRSVQQKRDLIAQVTQAAIDTVNATPENVRIAIYEVSADEWGVAGQTVADMRAADAT</sequence>
<organism evidence="4">
    <name type="scientific">freshwater metagenome</name>
    <dbReference type="NCBI Taxonomy" id="449393"/>
    <lineage>
        <taxon>unclassified sequences</taxon>
        <taxon>metagenomes</taxon>
        <taxon>ecological metagenomes</taxon>
    </lineage>
</organism>
<keyword evidence="2" id="KW-0413">Isomerase</keyword>
<dbReference type="InterPro" id="IPR014347">
    <property type="entry name" value="Tautomerase/MIF_sf"/>
</dbReference>